<keyword evidence="3 11" id="KW-0548">Nucleotidyltransferase</keyword>
<dbReference type="InterPro" id="IPR008921">
    <property type="entry name" value="DNA_pol3_clamp-load_cplx_C"/>
</dbReference>
<dbReference type="GO" id="GO:0046872">
    <property type="term" value="F:metal ion binding"/>
    <property type="evidence" value="ECO:0007669"/>
    <property type="project" value="UniProtKB-KW"/>
</dbReference>
<protein>
    <recommendedName>
        <fullName evidence="11">DNA polymerase III subunit gamma/tau</fullName>
        <ecNumber evidence="11">2.7.7.7</ecNumber>
    </recommendedName>
</protein>
<name>A0A8J3HQM0_9RICK</name>
<dbReference type="InterPro" id="IPR022754">
    <property type="entry name" value="DNA_pol_III_gamma-3"/>
</dbReference>
<dbReference type="SMART" id="SM00382">
    <property type="entry name" value="AAA"/>
    <property type="match status" value="1"/>
</dbReference>
<dbReference type="Pfam" id="PF22608">
    <property type="entry name" value="DNAX_ATPase_lid"/>
    <property type="match status" value="1"/>
</dbReference>
<dbReference type="Pfam" id="PF12169">
    <property type="entry name" value="DNA_pol3_gamma3"/>
    <property type="match status" value="1"/>
</dbReference>
<evidence type="ECO:0000256" key="1">
    <source>
        <dbReference type="ARBA" id="ARBA00006360"/>
    </source>
</evidence>
<dbReference type="FunFam" id="3.40.50.300:FF:000014">
    <property type="entry name" value="DNA polymerase III subunit gamma/tau"/>
    <property type="match status" value="1"/>
</dbReference>
<dbReference type="GO" id="GO:0009360">
    <property type="term" value="C:DNA polymerase III complex"/>
    <property type="evidence" value="ECO:0007669"/>
    <property type="project" value="InterPro"/>
</dbReference>
<dbReference type="InterPro" id="IPR050238">
    <property type="entry name" value="DNA_Rep/Repair_Clamp_Loader"/>
</dbReference>
<sequence length="490" mass="55059">MNIAAKYRPNTFEELVGQDVLVHVLRNSFILNKIPQSILLAGSSGIGKTTTARIIALCLNCSSGPTPYPCKVCNNCIAIKDSRHPDVLEIDAASRTSVEDVKAILESTCYLPISAKFKVYIIDEAHMLSNSAFNALLKTLEEPLSNVKFILATTEVRKIPGTVISRCQRFNLEKVQANNMMEHLSNIAKKENLSFEIDALKLITRNSEGSVRNALLMLNQVTLYSGKNNISISTVENILCLTDRKTLFDLVESLLESDPARTLIIFKNASKSANIISILEELLQIIQLLCCFLVTGLKEETATEYEMARITKLDKKKTLSFMLRLWQALFKGIQNIKMFSCSDLFAEMILINLCYLADLPSPTQVINSVLTNKGSYQDSQILYNREREEDYNFNKILTLLDKNKEIFLYNQLCSSVELISCSAGHLKLKAKALLHKNFVATLTQCLNSLTQLEWCVTIDDCIEVFENIPAVKKVLDVFKSAKVEDIKNKE</sequence>
<dbReference type="CDD" id="cd18137">
    <property type="entry name" value="HLD_clamp_pol_III_gamma_tau"/>
    <property type="match status" value="1"/>
</dbReference>
<comment type="subunit">
    <text evidence="11">DNA polymerase III contains a core (composed of alpha, epsilon and theta chains) that associates with a tau subunit. This core dimerizes to form the POLIII' complex. PolIII' associates with the gamma complex (composed of gamma, delta, delta', psi and chi chains) and with the beta chain to form the complete DNA polymerase III complex.</text>
</comment>
<keyword evidence="4 11" id="KW-0235">DNA replication</keyword>
<comment type="similarity">
    <text evidence="1 11">Belongs to the DnaX/STICHEL family.</text>
</comment>
<gene>
    <name evidence="11" type="primary">dnaX</name>
    <name evidence="13" type="ORF">sL5_08110</name>
</gene>
<comment type="caution">
    <text evidence="13">The sequence shown here is derived from an EMBL/GenBank/DDBJ whole genome shotgun (WGS) entry which is preliminary data.</text>
</comment>
<accession>A0A8J3HQM0</accession>
<proteinExistence type="inferred from homology"/>
<dbReference type="SUPFAM" id="SSF52540">
    <property type="entry name" value="P-loop containing nucleoside triphosphate hydrolases"/>
    <property type="match status" value="1"/>
</dbReference>
<dbReference type="InterPro" id="IPR012763">
    <property type="entry name" value="DNA_pol_III_sug/sutau_N"/>
</dbReference>
<evidence type="ECO:0000259" key="12">
    <source>
        <dbReference type="SMART" id="SM00382"/>
    </source>
</evidence>
<dbReference type="SUPFAM" id="SSF48019">
    <property type="entry name" value="post-AAA+ oligomerization domain-like"/>
    <property type="match status" value="1"/>
</dbReference>
<keyword evidence="2 11" id="KW-0808">Transferase</keyword>
<evidence type="ECO:0000256" key="3">
    <source>
        <dbReference type="ARBA" id="ARBA00022695"/>
    </source>
</evidence>
<keyword evidence="14" id="KW-1185">Reference proteome</keyword>
<dbReference type="PANTHER" id="PTHR11669">
    <property type="entry name" value="REPLICATION FACTOR C / DNA POLYMERASE III GAMMA-TAU SUBUNIT"/>
    <property type="match status" value="1"/>
</dbReference>
<dbReference type="GO" id="GO:0003887">
    <property type="term" value="F:DNA-directed DNA polymerase activity"/>
    <property type="evidence" value="ECO:0007669"/>
    <property type="project" value="UniProtKB-KW"/>
</dbReference>
<dbReference type="Proteomes" id="UP000637906">
    <property type="component" value="Unassembled WGS sequence"/>
</dbReference>
<dbReference type="Gene3D" id="1.20.272.10">
    <property type="match status" value="1"/>
</dbReference>
<evidence type="ECO:0000256" key="11">
    <source>
        <dbReference type="RuleBase" id="RU364063"/>
    </source>
</evidence>
<evidence type="ECO:0000313" key="13">
    <source>
        <dbReference type="EMBL" id="GHM59818.1"/>
    </source>
</evidence>
<evidence type="ECO:0000256" key="10">
    <source>
        <dbReference type="ARBA" id="ARBA00049244"/>
    </source>
</evidence>
<dbReference type="InterPro" id="IPR027417">
    <property type="entry name" value="P-loop_NTPase"/>
</dbReference>
<dbReference type="Pfam" id="PF12362">
    <property type="entry name" value="DUF3646"/>
    <property type="match status" value="1"/>
</dbReference>
<dbReference type="NCBIfam" id="TIGR02397">
    <property type="entry name" value="dnaX_nterm"/>
    <property type="match status" value="1"/>
</dbReference>
<dbReference type="Gene3D" id="3.40.50.300">
    <property type="entry name" value="P-loop containing nucleotide triphosphate hydrolases"/>
    <property type="match status" value="1"/>
</dbReference>
<dbReference type="InterPro" id="IPR003593">
    <property type="entry name" value="AAA+_ATPase"/>
</dbReference>
<dbReference type="PANTHER" id="PTHR11669:SF0">
    <property type="entry name" value="PROTEIN STICHEL-LIKE 2"/>
    <property type="match status" value="1"/>
</dbReference>
<dbReference type="Gene3D" id="1.10.8.60">
    <property type="match status" value="1"/>
</dbReference>
<evidence type="ECO:0000256" key="7">
    <source>
        <dbReference type="ARBA" id="ARBA00022833"/>
    </source>
</evidence>
<dbReference type="InterPro" id="IPR045085">
    <property type="entry name" value="HLD_clamp_pol_III_gamma_tau"/>
</dbReference>
<dbReference type="GO" id="GO:0003677">
    <property type="term" value="F:DNA binding"/>
    <property type="evidence" value="ECO:0007669"/>
    <property type="project" value="InterPro"/>
</dbReference>
<dbReference type="EC" id="2.7.7.7" evidence="11"/>
<keyword evidence="7" id="KW-0862">Zinc</keyword>
<keyword evidence="9 11" id="KW-0239">DNA-directed DNA polymerase</keyword>
<dbReference type="GO" id="GO:0005524">
    <property type="term" value="F:ATP binding"/>
    <property type="evidence" value="ECO:0007669"/>
    <property type="project" value="UniProtKB-KW"/>
</dbReference>
<dbReference type="EMBL" id="BNGU01000037">
    <property type="protein sequence ID" value="GHM59818.1"/>
    <property type="molecule type" value="Genomic_DNA"/>
</dbReference>
<dbReference type="NCBIfam" id="NF011525">
    <property type="entry name" value="PRK14964.1"/>
    <property type="match status" value="1"/>
</dbReference>
<feature type="domain" description="AAA+ ATPase" evidence="12">
    <location>
        <begin position="34"/>
        <end position="176"/>
    </location>
</feature>
<evidence type="ECO:0000256" key="6">
    <source>
        <dbReference type="ARBA" id="ARBA00022741"/>
    </source>
</evidence>
<comment type="catalytic activity">
    <reaction evidence="10 11">
        <text>DNA(n) + a 2'-deoxyribonucleoside 5'-triphosphate = DNA(n+1) + diphosphate</text>
        <dbReference type="Rhea" id="RHEA:22508"/>
        <dbReference type="Rhea" id="RHEA-COMP:17339"/>
        <dbReference type="Rhea" id="RHEA-COMP:17340"/>
        <dbReference type="ChEBI" id="CHEBI:33019"/>
        <dbReference type="ChEBI" id="CHEBI:61560"/>
        <dbReference type="ChEBI" id="CHEBI:173112"/>
        <dbReference type="EC" id="2.7.7.7"/>
    </reaction>
</comment>
<evidence type="ECO:0000313" key="14">
    <source>
        <dbReference type="Proteomes" id="UP000637906"/>
    </source>
</evidence>
<dbReference type="CDD" id="cd00009">
    <property type="entry name" value="AAA"/>
    <property type="match status" value="1"/>
</dbReference>
<dbReference type="GO" id="GO:0006261">
    <property type="term" value="P:DNA-templated DNA replication"/>
    <property type="evidence" value="ECO:0007669"/>
    <property type="project" value="TreeGrafter"/>
</dbReference>
<evidence type="ECO:0000256" key="9">
    <source>
        <dbReference type="ARBA" id="ARBA00022932"/>
    </source>
</evidence>
<keyword evidence="8 11" id="KW-0067">ATP-binding</keyword>
<dbReference type="InterPro" id="IPR022107">
    <property type="entry name" value="DNA_pol_III_gamma/tau_C"/>
</dbReference>
<reference evidence="13 14" key="1">
    <citation type="journal article" date="2021" name="Microb. Ecol.">
        <title>Candidatus Mesenet longicola: Novel Endosymbionts of Brontispa longissima that Induce Cytoplasmic Incompatibility.</title>
        <authorList>
            <person name="Takano S."/>
            <person name="Gotoh Y."/>
            <person name="Hayashi T."/>
        </authorList>
    </citation>
    <scope>NUCLEOTIDE SEQUENCE [LARGE SCALE GENOMIC DNA]</scope>
    <source>
        <strain evidence="13">L5</strain>
    </source>
</reference>
<organism evidence="13 14">
    <name type="scientific">Candidatus Mesenet longicola</name>
    <dbReference type="NCBI Taxonomy" id="1892558"/>
    <lineage>
        <taxon>Bacteria</taxon>
        <taxon>Pseudomonadati</taxon>
        <taxon>Pseudomonadota</taxon>
        <taxon>Alphaproteobacteria</taxon>
        <taxon>Rickettsiales</taxon>
        <taxon>Anaplasmataceae</taxon>
        <taxon>Candidatus Mesenet</taxon>
    </lineage>
</organism>
<evidence type="ECO:0000256" key="5">
    <source>
        <dbReference type="ARBA" id="ARBA00022723"/>
    </source>
</evidence>
<keyword evidence="5" id="KW-0479">Metal-binding</keyword>
<keyword evidence="6 11" id="KW-0547">Nucleotide-binding</keyword>
<evidence type="ECO:0000256" key="4">
    <source>
        <dbReference type="ARBA" id="ARBA00022705"/>
    </source>
</evidence>
<dbReference type="Pfam" id="PF13177">
    <property type="entry name" value="DNA_pol3_delta2"/>
    <property type="match status" value="1"/>
</dbReference>
<comment type="function">
    <text evidence="11">DNA polymerase III is a complex, multichain enzyme responsible for most of the replicative synthesis in bacteria. This DNA polymerase also exhibits 3' to 5' exonuclease activity.</text>
</comment>
<evidence type="ECO:0000256" key="2">
    <source>
        <dbReference type="ARBA" id="ARBA00022679"/>
    </source>
</evidence>
<evidence type="ECO:0000256" key="8">
    <source>
        <dbReference type="ARBA" id="ARBA00022840"/>
    </source>
</evidence>
<dbReference type="AlphaFoldDB" id="A0A8J3HQM0"/>